<gene>
    <name evidence="13" type="primary">cysC</name>
    <name evidence="16" type="ORF">SAMN05421753_11952</name>
</gene>
<dbReference type="OrthoDB" id="9804504at2"/>
<feature type="binding site" evidence="13">
    <location>
        <begin position="35"/>
        <end position="42"/>
    </location>
    <ligand>
        <name>ATP</name>
        <dbReference type="ChEBI" id="CHEBI:30616"/>
    </ligand>
</feature>
<organism evidence="16 17">
    <name type="scientific">Planctomicrobium piriforme</name>
    <dbReference type="NCBI Taxonomy" id="1576369"/>
    <lineage>
        <taxon>Bacteria</taxon>
        <taxon>Pseudomonadati</taxon>
        <taxon>Planctomycetota</taxon>
        <taxon>Planctomycetia</taxon>
        <taxon>Planctomycetales</taxon>
        <taxon>Planctomycetaceae</taxon>
        <taxon>Planctomicrobium</taxon>
    </lineage>
</organism>
<dbReference type="AlphaFoldDB" id="A0A1I3QUA0"/>
<protein>
    <recommendedName>
        <fullName evidence="5 13">Adenylyl-sulfate kinase</fullName>
        <ecNumber evidence="5 13">2.7.1.25</ecNumber>
    </recommendedName>
    <alternativeName>
        <fullName evidence="11 13">APS kinase</fullName>
    </alternativeName>
    <alternativeName>
        <fullName evidence="12 13">ATP adenosine-5'-phosphosulfate 3'-phosphotransferase</fullName>
    </alternativeName>
    <alternativeName>
        <fullName evidence="10 13">Adenosine-5'-phosphosulfate kinase</fullName>
    </alternativeName>
</protein>
<evidence type="ECO:0000256" key="7">
    <source>
        <dbReference type="ARBA" id="ARBA00022741"/>
    </source>
</evidence>
<keyword evidence="8 13" id="KW-0418">Kinase</keyword>
<dbReference type="HAMAP" id="MF_00065">
    <property type="entry name" value="Adenylyl_sulf_kinase"/>
    <property type="match status" value="1"/>
</dbReference>
<evidence type="ECO:0000256" key="2">
    <source>
        <dbReference type="ARBA" id="ARBA00002632"/>
    </source>
</evidence>
<evidence type="ECO:0000256" key="8">
    <source>
        <dbReference type="ARBA" id="ARBA00022777"/>
    </source>
</evidence>
<dbReference type="Pfam" id="PF01583">
    <property type="entry name" value="APS_kinase"/>
    <property type="match status" value="2"/>
</dbReference>
<keyword evidence="6 13" id="KW-0808">Transferase</keyword>
<keyword evidence="7 13" id="KW-0547">Nucleotide-binding</keyword>
<dbReference type="GO" id="GO:0000103">
    <property type="term" value="P:sulfate assimilation"/>
    <property type="evidence" value="ECO:0007669"/>
    <property type="project" value="UniProtKB-UniRule"/>
</dbReference>
<dbReference type="UniPathway" id="UPA00140">
    <property type="reaction ID" value="UER00205"/>
</dbReference>
<feature type="domain" description="APS kinase" evidence="15">
    <location>
        <begin position="27"/>
        <end position="74"/>
    </location>
</feature>
<name>A0A1I3QUA0_9PLAN</name>
<evidence type="ECO:0000256" key="5">
    <source>
        <dbReference type="ARBA" id="ARBA00012121"/>
    </source>
</evidence>
<evidence type="ECO:0000256" key="3">
    <source>
        <dbReference type="ARBA" id="ARBA00004806"/>
    </source>
</evidence>
<dbReference type="EC" id="2.7.1.25" evidence="5 13"/>
<evidence type="ECO:0000256" key="10">
    <source>
        <dbReference type="ARBA" id="ARBA00029724"/>
    </source>
</evidence>
<evidence type="ECO:0000256" key="4">
    <source>
        <dbReference type="ARBA" id="ARBA00007008"/>
    </source>
</evidence>
<evidence type="ECO:0000259" key="15">
    <source>
        <dbReference type="Pfam" id="PF01583"/>
    </source>
</evidence>
<dbReference type="NCBIfam" id="NF003013">
    <property type="entry name" value="PRK03846.1"/>
    <property type="match status" value="1"/>
</dbReference>
<dbReference type="RefSeq" id="WP_092055237.1">
    <property type="nucleotide sequence ID" value="NZ_FOQD01000019.1"/>
</dbReference>
<dbReference type="GO" id="GO:0004020">
    <property type="term" value="F:adenylylsulfate kinase activity"/>
    <property type="evidence" value="ECO:0007669"/>
    <property type="project" value="UniProtKB-UniRule"/>
</dbReference>
<reference evidence="17" key="1">
    <citation type="submission" date="2016-10" db="EMBL/GenBank/DDBJ databases">
        <authorList>
            <person name="Varghese N."/>
            <person name="Submissions S."/>
        </authorList>
    </citation>
    <scope>NUCLEOTIDE SEQUENCE [LARGE SCALE GENOMIC DNA]</scope>
    <source>
        <strain evidence="17">DSM 26348</strain>
    </source>
</reference>
<dbReference type="InterPro" id="IPR027417">
    <property type="entry name" value="P-loop_NTPase"/>
</dbReference>
<dbReference type="EMBL" id="FOQD01000019">
    <property type="protein sequence ID" value="SFJ37678.1"/>
    <property type="molecule type" value="Genomic_DNA"/>
</dbReference>
<comment type="catalytic activity">
    <reaction evidence="1 13 14">
        <text>adenosine 5'-phosphosulfate + ATP = 3'-phosphoadenylyl sulfate + ADP + H(+)</text>
        <dbReference type="Rhea" id="RHEA:24152"/>
        <dbReference type="ChEBI" id="CHEBI:15378"/>
        <dbReference type="ChEBI" id="CHEBI:30616"/>
        <dbReference type="ChEBI" id="CHEBI:58243"/>
        <dbReference type="ChEBI" id="CHEBI:58339"/>
        <dbReference type="ChEBI" id="CHEBI:456216"/>
        <dbReference type="EC" id="2.7.1.25"/>
    </reaction>
</comment>
<dbReference type="SUPFAM" id="SSF52540">
    <property type="entry name" value="P-loop containing nucleoside triphosphate hydrolases"/>
    <property type="match status" value="1"/>
</dbReference>
<comment type="pathway">
    <text evidence="3 13 14">Sulfur metabolism; hydrogen sulfide biosynthesis; sulfite from sulfate: step 2/3.</text>
</comment>
<keyword evidence="13" id="KW-0597">Phosphoprotein</keyword>
<comment type="function">
    <text evidence="2 13 14">Catalyzes the synthesis of activated sulfate.</text>
</comment>
<comment type="similarity">
    <text evidence="4 13 14">Belongs to the APS kinase family.</text>
</comment>
<evidence type="ECO:0000256" key="9">
    <source>
        <dbReference type="ARBA" id="ARBA00022840"/>
    </source>
</evidence>
<evidence type="ECO:0000256" key="6">
    <source>
        <dbReference type="ARBA" id="ARBA00022679"/>
    </source>
</evidence>
<dbReference type="PANTHER" id="PTHR11055">
    <property type="entry name" value="BIFUNCTIONAL 3'-PHOSPHOADENOSINE 5'-PHOSPHOSULFATE SYNTHASE"/>
    <property type="match status" value="1"/>
</dbReference>
<dbReference type="PANTHER" id="PTHR11055:SF1">
    <property type="entry name" value="PAPS SYNTHETASE, ISOFORM D"/>
    <property type="match status" value="1"/>
</dbReference>
<sequence length="221" mass="24093">MASEGGNITWHEHKVSNADRVKAMGNKGAVIWFTGLSGSGKSTVANTVDHKLHALGKKTYVLDGDNIRFGLNKDKKSLIEKCGYTEAAAQRFGVGFSAEDRMENIRRIGEVAKLFSDAGIITLTAFISPYRIDRDAVRAILQPGEFIEVLVDADLAVCEKRDPKGLYKKARAGELKGFTGIDAPYEAPEKPELVLDSNNKGIDELADDVIAYLTKNGYLSV</sequence>
<evidence type="ECO:0000256" key="13">
    <source>
        <dbReference type="HAMAP-Rule" id="MF_00065"/>
    </source>
</evidence>
<evidence type="ECO:0000256" key="1">
    <source>
        <dbReference type="ARBA" id="ARBA00001823"/>
    </source>
</evidence>
<keyword evidence="17" id="KW-1185">Reference proteome</keyword>
<dbReference type="NCBIfam" id="TIGR00455">
    <property type="entry name" value="apsK"/>
    <property type="match status" value="1"/>
</dbReference>
<accession>A0A1I3QUA0</accession>
<evidence type="ECO:0000313" key="17">
    <source>
        <dbReference type="Proteomes" id="UP000199518"/>
    </source>
</evidence>
<dbReference type="GO" id="GO:0005524">
    <property type="term" value="F:ATP binding"/>
    <property type="evidence" value="ECO:0007669"/>
    <property type="project" value="UniProtKB-UniRule"/>
</dbReference>
<dbReference type="Gene3D" id="3.40.50.300">
    <property type="entry name" value="P-loop containing nucleotide triphosphate hydrolases"/>
    <property type="match status" value="1"/>
</dbReference>
<feature type="active site" description="Phosphoserine intermediate" evidence="13">
    <location>
        <position position="128"/>
    </location>
</feature>
<evidence type="ECO:0000256" key="14">
    <source>
        <dbReference type="RuleBase" id="RU004347"/>
    </source>
</evidence>
<keyword evidence="9 13" id="KW-0067">ATP-binding</keyword>
<dbReference type="CDD" id="cd02027">
    <property type="entry name" value="APSK"/>
    <property type="match status" value="1"/>
</dbReference>
<evidence type="ECO:0000313" key="16">
    <source>
        <dbReference type="EMBL" id="SFJ37678.1"/>
    </source>
</evidence>
<proteinExistence type="inferred from homology"/>
<dbReference type="InterPro" id="IPR002891">
    <property type="entry name" value="APS"/>
</dbReference>
<dbReference type="Proteomes" id="UP000199518">
    <property type="component" value="Unassembled WGS sequence"/>
</dbReference>
<dbReference type="InterPro" id="IPR059117">
    <property type="entry name" value="APS_kinase_dom"/>
</dbReference>
<dbReference type="GO" id="GO:0070814">
    <property type="term" value="P:hydrogen sulfide biosynthetic process"/>
    <property type="evidence" value="ECO:0007669"/>
    <property type="project" value="UniProtKB-UniRule"/>
</dbReference>
<feature type="domain" description="APS kinase" evidence="15">
    <location>
        <begin position="93"/>
        <end position="196"/>
    </location>
</feature>
<dbReference type="STRING" id="1576369.SAMN05421753_11952"/>
<evidence type="ECO:0000256" key="12">
    <source>
        <dbReference type="ARBA" id="ARBA00031464"/>
    </source>
</evidence>
<evidence type="ECO:0000256" key="11">
    <source>
        <dbReference type="ARBA" id="ARBA00031393"/>
    </source>
</evidence>